<reference evidence="3 4" key="1">
    <citation type="submission" date="2016-04" db="EMBL/GenBank/DDBJ databases">
        <title>The genome of Intoshia linei affirms orthonectids as highly simplified spiralians.</title>
        <authorList>
            <person name="Mikhailov K.V."/>
            <person name="Slusarev G.S."/>
            <person name="Nikitin M.A."/>
            <person name="Logacheva M.D."/>
            <person name="Penin A."/>
            <person name="Aleoshin V."/>
            <person name="Panchin Y.V."/>
        </authorList>
    </citation>
    <scope>NUCLEOTIDE SEQUENCE [LARGE SCALE GENOMIC DNA]</scope>
    <source>
        <strain evidence="3">Intl2013</strain>
        <tissue evidence="3">Whole animal</tissue>
    </source>
</reference>
<protein>
    <submittedName>
        <fullName evidence="3">Ubiquitin-like protein</fullName>
    </submittedName>
</protein>
<gene>
    <name evidence="3" type="ORF">A3Q56_01422</name>
</gene>
<dbReference type="InterPro" id="IPR000626">
    <property type="entry name" value="Ubiquitin-like_dom"/>
</dbReference>
<dbReference type="Gene3D" id="3.10.20.90">
    <property type="entry name" value="Phosphatidylinositol 3-kinase Catalytic Subunit, Chain A, domain 1"/>
    <property type="match status" value="1"/>
</dbReference>
<dbReference type="Pfam" id="PF00240">
    <property type="entry name" value="ubiquitin"/>
    <property type="match status" value="1"/>
</dbReference>
<feature type="domain" description="Ubiquitin-like" evidence="2">
    <location>
        <begin position="8"/>
        <end position="76"/>
    </location>
</feature>
<dbReference type="InterPro" id="IPR029071">
    <property type="entry name" value="Ubiquitin-like_domsf"/>
</dbReference>
<feature type="transmembrane region" description="Helical" evidence="1">
    <location>
        <begin position="95"/>
        <end position="113"/>
    </location>
</feature>
<dbReference type="PRINTS" id="PR00348">
    <property type="entry name" value="UBIQUITIN"/>
</dbReference>
<evidence type="ECO:0000259" key="2">
    <source>
        <dbReference type="PROSITE" id="PS50053"/>
    </source>
</evidence>
<dbReference type="EMBL" id="LWCA01000106">
    <property type="protein sequence ID" value="OAF70840.1"/>
    <property type="molecule type" value="Genomic_DNA"/>
</dbReference>
<keyword evidence="1" id="KW-0472">Membrane</keyword>
<dbReference type="AlphaFoldDB" id="A0A177B9J0"/>
<evidence type="ECO:0000313" key="4">
    <source>
        <dbReference type="Proteomes" id="UP000078046"/>
    </source>
</evidence>
<organism evidence="3 4">
    <name type="scientific">Intoshia linei</name>
    <dbReference type="NCBI Taxonomy" id="1819745"/>
    <lineage>
        <taxon>Eukaryota</taxon>
        <taxon>Metazoa</taxon>
        <taxon>Spiralia</taxon>
        <taxon>Lophotrochozoa</taxon>
        <taxon>Mesozoa</taxon>
        <taxon>Orthonectida</taxon>
        <taxon>Rhopaluridae</taxon>
        <taxon>Intoshia</taxon>
    </lineage>
</organism>
<dbReference type="PANTHER" id="PTHR10666">
    <property type="entry name" value="UBIQUITIN"/>
    <property type="match status" value="1"/>
</dbReference>
<dbReference type="InterPro" id="IPR050158">
    <property type="entry name" value="Ubiquitin_ubiquitin-like"/>
</dbReference>
<keyword evidence="4" id="KW-1185">Reference proteome</keyword>
<evidence type="ECO:0000256" key="1">
    <source>
        <dbReference type="SAM" id="Phobius"/>
    </source>
</evidence>
<dbReference type="OrthoDB" id="428577at2759"/>
<sequence>MSLIDGHRDIIVRTLTGRTFNLVVNERDTIESVRGKIEEKEQYKVQLSRLVYKGETLDDYLTIADYNISNGETLNIDFKLQQCTKKETTTTRKQLIFKIVFMFMYLSAFMNPLKAGFNRHFNMFERKFDEIMPIMEFRRIPRFSQNS</sequence>
<keyword evidence="1" id="KW-0812">Transmembrane</keyword>
<evidence type="ECO:0000313" key="3">
    <source>
        <dbReference type="EMBL" id="OAF70840.1"/>
    </source>
</evidence>
<dbReference type="PROSITE" id="PS50053">
    <property type="entry name" value="UBIQUITIN_2"/>
    <property type="match status" value="1"/>
</dbReference>
<proteinExistence type="predicted"/>
<keyword evidence="1" id="KW-1133">Transmembrane helix</keyword>
<accession>A0A177B9J0</accession>
<dbReference type="SUPFAM" id="SSF54236">
    <property type="entry name" value="Ubiquitin-like"/>
    <property type="match status" value="1"/>
</dbReference>
<dbReference type="InterPro" id="IPR019956">
    <property type="entry name" value="Ubiquitin_dom"/>
</dbReference>
<dbReference type="Proteomes" id="UP000078046">
    <property type="component" value="Unassembled WGS sequence"/>
</dbReference>
<dbReference type="SMART" id="SM00213">
    <property type="entry name" value="UBQ"/>
    <property type="match status" value="1"/>
</dbReference>
<comment type="caution">
    <text evidence="3">The sequence shown here is derived from an EMBL/GenBank/DDBJ whole genome shotgun (WGS) entry which is preliminary data.</text>
</comment>
<name>A0A177B9J0_9BILA</name>